<dbReference type="Proteomes" id="UP001385951">
    <property type="component" value="Unassembled WGS sequence"/>
</dbReference>
<feature type="signal peptide" evidence="1">
    <location>
        <begin position="1"/>
        <end position="18"/>
    </location>
</feature>
<evidence type="ECO:0000256" key="1">
    <source>
        <dbReference type="SAM" id="SignalP"/>
    </source>
</evidence>
<evidence type="ECO:0000313" key="2">
    <source>
        <dbReference type="EMBL" id="KAK7676110.1"/>
    </source>
</evidence>
<feature type="chain" id="PRO_5043508346" evidence="1">
    <location>
        <begin position="19"/>
        <end position="125"/>
    </location>
</feature>
<comment type="caution">
    <text evidence="2">The sequence shown here is derived from an EMBL/GenBank/DDBJ whole genome shotgun (WGS) entry which is preliminary data.</text>
</comment>
<dbReference type="AlphaFoldDB" id="A0AAW0F712"/>
<reference evidence="2 3" key="1">
    <citation type="submission" date="2022-09" db="EMBL/GenBank/DDBJ databases">
        <authorList>
            <person name="Palmer J.M."/>
        </authorList>
    </citation>
    <scope>NUCLEOTIDE SEQUENCE [LARGE SCALE GENOMIC DNA]</scope>
    <source>
        <strain evidence="2 3">DSM 7382</strain>
    </source>
</reference>
<dbReference type="EMBL" id="JASBNA010000134">
    <property type="protein sequence ID" value="KAK7676110.1"/>
    <property type="molecule type" value="Genomic_DNA"/>
</dbReference>
<gene>
    <name evidence="2" type="ORF">QCA50_020923</name>
</gene>
<proteinExistence type="predicted"/>
<evidence type="ECO:0000313" key="3">
    <source>
        <dbReference type="Proteomes" id="UP001385951"/>
    </source>
</evidence>
<protein>
    <submittedName>
        <fullName evidence="2">Uncharacterized protein</fullName>
    </submittedName>
</protein>
<name>A0AAW0F712_9APHY</name>
<sequence length="125" mass="14144">MKFSTAILTSVFVSLAAAIPINSTISNGLIAFLANDDSELAKRDANAEARYLGYYLFEPNTKRDANSEDVVKREADAEARYLGYYLFEPNTKRDANSEDFAKERSRCRSKILGLLLIRTKHQKRC</sequence>
<keyword evidence="1" id="KW-0732">Signal</keyword>
<organism evidence="2 3">
    <name type="scientific">Cerrena zonata</name>
    <dbReference type="NCBI Taxonomy" id="2478898"/>
    <lineage>
        <taxon>Eukaryota</taxon>
        <taxon>Fungi</taxon>
        <taxon>Dikarya</taxon>
        <taxon>Basidiomycota</taxon>
        <taxon>Agaricomycotina</taxon>
        <taxon>Agaricomycetes</taxon>
        <taxon>Polyporales</taxon>
        <taxon>Cerrenaceae</taxon>
        <taxon>Cerrena</taxon>
    </lineage>
</organism>
<accession>A0AAW0F712</accession>
<keyword evidence="3" id="KW-1185">Reference proteome</keyword>